<protein>
    <submittedName>
        <fullName evidence="2">Uncharacterized protein</fullName>
    </submittedName>
</protein>
<dbReference type="EMBL" id="JAHRHJ020000004">
    <property type="protein sequence ID" value="KAH9319001.1"/>
    <property type="molecule type" value="Genomic_DNA"/>
</dbReference>
<sequence length="59" mass="6187">MRNFSPKQSGTSGTKVHEPAGSAQKSAQGALGHPGQMDAHFGGREGASERHEGREPTRS</sequence>
<accession>A0AA38G9J8</accession>
<feature type="compositionally biased region" description="Basic and acidic residues" evidence="1">
    <location>
        <begin position="41"/>
        <end position="59"/>
    </location>
</feature>
<name>A0AA38G9J8_TAXCH</name>
<gene>
    <name evidence="2" type="ORF">KI387_020770</name>
</gene>
<feature type="compositionally biased region" description="Polar residues" evidence="1">
    <location>
        <begin position="1"/>
        <end position="14"/>
    </location>
</feature>
<dbReference type="Proteomes" id="UP000824469">
    <property type="component" value="Unassembled WGS sequence"/>
</dbReference>
<evidence type="ECO:0000313" key="2">
    <source>
        <dbReference type="EMBL" id="KAH9319001.1"/>
    </source>
</evidence>
<proteinExistence type="predicted"/>
<keyword evidence="3" id="KW-1185">Reference proteome</keyword>
<dbReference type="AlphaFoldDB" id="A0AA38G9J8"/>
<evidence type="ECO:0000313" key="3">
    <source>
        <dbReference type="Proteomes" id="UP000824469"/>
    </source>
</evidence>
<evidence type="ECO:0000256" key="1">
    <source>
        <dbReference type="SAM" id="MobiDB-lite"/>
    </source>
</evidence>
<organism evidence="2 3">
    <name type="scientific">Taxus chinensis</name>
    <name type="common">Chinese yew</name>
    <name type="synonym">Taxus wallichiana var. chinensis</name>
    <dbReference type="NCBI Taxonomy" id="29808"/>
    <lineage>
        <taxon>Eukaryota</taxon>
        <taxon>Viridiplantae</taxon>
        <taxon>Streptophyta</taxon>
        <taxon>Embryophyta</taxon>
        <taxon>Tracheophyta</taxon>
        <taxon>Spermatophyta</taxon>
        <taxon>Pinopsida</taxon>
        <taxon>Pinidae</taxon>
        <taxon>Conifers II</taxon>
        <taxon>Cupressales</taxon>
        <taxon>Taxaceae</taxon>
        <taxon>Taxus</taxon>
    </lineage>
</organism>
<reference evidence="2 3" key="1">
    <citation type="journal article" date="2021" name="Nat. Plants">
        <title>The Taxus genome provides insights into paclitaxel biosynthesis.</title>
        <authorList>
            <person name="Xiong X."/>
            <person name="Gou J."/>
            <person name="Liao Q."/>
            <person name="Li Y."/>
            <person name="Zhou Q."/>
            <person name="Bi G."/>
            <person name="Li C."/>
            <person name="Du R."/>
            <person name="Wang X."/>
            <person name="Sun T."/>
            <person name="Guo L."/>
            <person name="Liang H."/>
            <person name="Lu P."/>
            <person name="Wu Y."/>
            <person name="Zhang Z."/>
            <person name="Ro D.K."/>
            <person name="Shang Y."/>
            <person name="Huang S."/>
            <person name="Yan J."/>
        </authorList>
    </citation>
    <scope>NUCLEOTIDE SEQUENCE [LARGE SCALE GENOMIC DNA]</scope>
    <source>
        <strain evidence="2">Ta-2019</strain>
    </source>
</reference>
<comment type="caution">
    <text evidence="2">The sequence shown here is derived from an EMBL/GenBank/DDBJ whole genome shotgun (WGS) entry which is preliminary data.</text>
</comment>
<feature type="region of interest" description="Disordered" evidence="1">
    <location>
        <begin position="1"/>
        <end position="59"/>
    </location>
</feature>